<dbReference type="InterPro" id="IPR051678">
    <property type="entry name" value="AGP_Transferase"/>
</dbReference>
<dbReference type="RefSeq" id="XP_022473480.1">
    <property type="nucleotide sequence ID" value="XM_022620023.1"/>
</dbReference>
<gene>
    <name evidence="2" type="ORF">CORC01_08392</name>
</gene>
<evidence type="ECO:0000313" key="3">
    <source>
        <dbReference type="Proteomes" id="UP000176998"/>
    </source>
</evidence>
<dbReference type="AlphaFoldDB" id="A0A1G4B4G5"/>
<protein>
    <recommendedName>
        <fullName evidence="4">Aminoglycoside phosphotransferase domain-containing protein</fullName>
    </recommendedName>
</protein>
<evidence type="ECO:0000256" key="1">
    <source>
        <dbReference type="SAM" id="MobiDB-lite"/>
    </source>
</evidence>
<dbReference type="PANTHER" id="PTHR21310">
    <property type="entry name" value="AMINOGLYCOSIDE PHOSPHOTRANSFERASE-RELATED-RELATED"/>
    <property type="match status" value="1"/>
</dbReference>
<dbReference type="InterPro" id="IPR011009">
    <property type="entry name" value="Kinase-like_dom_sf"/>
</dbReference>
<comment type="caution">
    <text evidence="2">The sequence shown here is derived from an EMBL/GenBank/DDBJ whole genome shotgun (WGS) entry which is preliminary data.</text>
</comment>
<dbReference type="EMBL" id="MJBS01000071">
    <property type="protein sequence ID" value="OHE96320.1"/>
    <property type="molecule type" value="Genomic_DNA"/>
</dbReference>
<evidence type="ECO:0000313" key="2">
    <source>
        <dbReference type="EMBL" id="OHE96320.1"/>
    </source>
</evidence>
<proteinExistence type="predicted"/>
<dbReference type="GeneID" id="34561533"/>
<dbReference type="OrthoDB" id="2906425at2759"/>
<name>A0A1G4B4G5_9PEZI</name>
<feature type="region of interest" description="Disordered" evidence="1">
    <location>
        <begin position="422"/>
        <end position="444"/>
    </location>
</feature>
<feature type="compositionally biased region" description="Basic and acidic residues" evidence="1">
    <location>
        <begin position="434"/>
        <end position="444"/>
    </location>
</feature>
<evidence type="ECO:0008006" key="4">
    <source>
        <dbReference type="Google" id="ProtNLM"/>
    </source>
</evidence>
<organism evidence="2 3">
    <name type="scientific">Colletotrichum orchidophilum</name>
    <dbReference type="NCBI Taxonomy" id="1209926"/>
    <lineage>
        <taxon>Eukaryota</taxon>
        <taxon>Fungi</taxon>
        <taxon>Dikarya</taxon>
        <taxon>Ascomycota</taxon>
        <taxon>Pezizomycotina</taxon>
        <taxon>Sordariomycetes</taxon>
        <taxon>Hypocreomycetidae</taxon>
        <taxon>Glomerellales</taxon>
        <taxon>Glomerellaceae</taxon>
        <taxon>Colletotrichum</taxon>
    </lineage>
</organism>
<sequence length="444" mass="49488">MAGVDIKQRVLEYRKTFDGMTPGIFWGTRPSAIEAIRYPEPLLPLRSFKLTFDAPPKPGVPKQLLIDIKFGPGPVDGGVFVNSTSPVRNTSTFDTAGRCQEVARAKIPGLVPRVIRVGVVELDDGDVDYIVTEHIPNTVTLDKVWSSLTPETQRRIMDQLVAAMKRSHHAGAEAHRLFNLAVHHGCSPCLSPRVDRPDGSFYISFSNTDSAMPDQKFTKKHIQQLAKHTVLCHMDLEPRNILVKLVEQPAPAVASAPGSKPQKELQLAGIVSWPKATFAPFAMERGLKDALLGCQFNHDFFWYKLFVLRTKHLIPAEGSTQDRLLAAMITIRLASRVPDCNHPTPLHQQHFYDMEKLTLTGVFRDDWCRQPCAETHKSPSDAEYREMGNGIIRHLLNKQFQTIPRHSFARHPFIENILGLESDSDDGSGPCAEDEAHSADGLDG</sequence>
<accession>A0A1G4B4G5</accession>
<dbReference type="Proteomes" id="UP000176998">
    <property type="component" value="Unassembled WGS sequence"/>
</dbReference>
<dbReference type="SUPFAM" id="SSF56112">
    <property type="entry name" value="Protein kinase-like (PK-like)"/>
    <property type="match status" value="1"/>
</dbReference>
<reference evidence="2 3" key="1">
    <citation type="submission" date="2016-09" db="EMBL/GenBank/DDBJ databases">
        <authorList>
            <person name="Capua I."/>
            <person name="De Benedictis P."/>
            <person name="Joannis T."/>
            <person name="Lombin L.H."/>
            <person name="Cattoli G."/>
        </authorList>
    </citation>
    <scope>NUCLEOTIDE SEQUENCE [LARGE SCALE GENOMIC DNA]</scope>
    <source>
        <strain evidence="2 3">IMI 309357</strain>
    </source>
</reference>
<keyword evidence="3" id="KW-1185">Reference proteome</keyword>